<organism evidence="1 2">
    <name type="scientific">Terrihabitans soli</name>
    <dbReference type="NCBI Taxonomy" id="708113"/>
    <lineage>
        <taxon>Bacteria</taxon>
        <taxon>Pseudomonadati</taxon>
        <taxon>Pseudomonadota</taxon>
        <taxon>Alphaproteobacteria</taxon>
        <taxon>Hyphomicrobiales</taxon>
        <taxon>Terrihabitans</taxon>
    </lineage>
</organism>
<dbReference type="AlphaFoldDB" id="A0A6S6QSH7"/>
<dbReference type="RefSeq" id="WP_222876673.1">
    <property type="nucleotide sequence ID" value="NZ_AP023361.1"/>
</dbReference>
<dbReference type="Proteomes" id="UP000515317">
    <property type="component" value="Chromosome"/>
</dbReference>
<evidence type="ECO:0000313" key="1">
    <source>
        <dbReference type="EMBL" id="BCJ90011.1"/>
    </source>
</evidence>
<sequence>MSLILRARKAGLSEVENRVFLAIVARTDTNGEAIIFPSAVAIGARASKEATEAAIEKLRLAKLISIDPRTRLTDGRKPAPRISLNFGDAP</sequence>
<dbReference type="EMBL" id="AP023361">
    <property type="protein sequence ID" value="BCJ90011.1"/>
    <property type="molecule type" value="Genomic_DNA"/>
</dbReference>
<keyword evidence="2" id="KW-1185">Reference proteome</keyword>
<evidence type="ECO:0000313" key="2">
    <source>
        <dbReference type="Proteomes" id="UP000515317"/>
    </source>
</evidence>
<accession>A0A6S6QSH7</accession>
<proteinExistence type="predicted"/>
<gene>
    <name evidence="1" type="ORF">IZ6_07460</name>
</gene>
<evidence type="ECO:0008006" key="3">
    <source>
        <dbReference type="Google" id="ProtNLM"/>
    </source>
</evidence>
<name>A0A6S6QSH7_9HYPH</name>
<reference evidence="1 2" key="1">
    <citation type="submission" date="2020-08" db="EMBL/GenBank/DDBJ databases">
        <title>Genome sequence of Rhizobiales bacterium strain IZ6.</title>
        <authorList>
            <person name="Nakai R."/>
            <person name="Naganuma T."/>
        </authorList>
    </citation>
    <scope>NUCLEOTIDE SEQUENCE [LARGE SCALE GENOMIC DNA]</scope>
    <source>
        <strain evidence="1 2">IZ6</strain>
    </source>
</reference>
<protein>
    <recommendedName>
        <fullName evidence="3">Helix-turn-helix domain-containing protein</fullName>
    </recommendedName>
</protein>
<dbReference type="KEGG" id="tso:IZ6_07460"/>